<keyword evidence="2" id="KW-1185">Reference proteome</keyword>
<comment type="caution">
    <text evidence="1">The sequence shown here is derived from an EMBL/GenBank/DDBJ whole genome shotgun (WGS) entry which is preliminary data.</text>
</comment>
<sequence>MKFSSIIMSAAAIGMSAVSITNAQQNQAACSSVYTRKELLSLTSSEWTLYKAILAAMQRDGWFAWFSYLHVQWFNQIHGNSQFFPFHRRFVQDWERVGRMYNSGFAQPYWDEMRDYRTPATSQVLTANWIGGNGAGTNLCVTNGVQGGWTMTYPNSHCFSRNFANNGNPTSWYSPEYINSLVQKNSNMATFRSDMEYSLHGVVHIHLGGDMYQGYSPNDWAFMLHHANLDRLWWQWQQLNNHLWTMDGPNSDGAATTLNTNIAYFNEPIRSVMQLGYGNMCYQYSSNVLSRRDLDSDVESVLAVSLPTDILSKYFPETAKTHHINVSAPVAAAISNLSNSDIKAPIAAAAAIFANSPIAAQVQSLITSRQRKRIPRPAEITDAWAKMHNYNAADVARVKKEARDFVDDMAKINYESPF</sequence>
<accession>A0ACC1IVG8</accession>
<gene>
    <name evidence="1" type="ORF">LPJ66_000679</name>
</gene>
<evidence type="ECO:0000313" key="2">
    <source>
        <dbReference type="Proteomes" id="UP001150581"/>
    </source>
</evidence>
<protein>
    <submittedName>
        <fullName evidence="1">Uncharacterized protein</fullName>
    </submittedName>
</protein>
<dbReference type="Proteomes" id="UP001150581">
    <property type="component" value="Unassembled WGS sequence"/>
</dbReference>
<organism evidence="1 2">
    <name type="scientific">Kickxella alabastrina</name>
    <dbReference type="NCBI Taxonomy" id="61397"/>
    <lineage>
        <taxon>Eukaryota</taxon>
        <taxon>Fungi</taxon>
        <taxon>Fungi incertae sedis</taxon>
        <taxon>Zoopagomycota</taxon>
        <taxon>Kickxellomycotina</taxon>
        <taxon>Kickxellomycetes</taxon>
        <taxon>Kickxellales</taxon>
        <taxon>Kickxellaceae</taxon>
        <taxon>Kickxella</taxon>
    </lineage>
</organism>
<name>A0ACC1IVG8_9FUNG</name>
<dbReference type="EMBL" id="JANBPG010000022">
    <property type="protein sequence ID" value="KAJ1901594.1"/>
    <property type="molecule type" value="Genomic_DNA"/>
</dbReference>
<evidence type="ECO:0000313" key="1">
    <source>
        <dbReference type="EMBL" id="KAJ1901594.1"/>
    </source>
</evidence>
<reference evidence="1" key="1">
    <citation type="submission" date="2022-07" db="EMBL/GenBank/DDBJ databases">
        <title>Phylogenomic reconstructions and comparative analyses of Kickxellomycotina fungi.</title>
        <authorList>
            <person name="Reynolds N.K."/>
            <person name="Stajich J.E."/>
            <person name="Barry K."/>
            <person name="Grigoriev I.V."/>
            <person name="Crous P."/>
            <person name="Smith M.E."/>
        </authorList>
    </citation>
    <scope>NUCLEOTIDE SEQUENCE</scope>
    <source>
        <strain evidence="1">Benny 63K</strain>
    </source>
</reference>
<proteinExistence type="predicted"/>